<evidence type="ECO:0000313" key="2">
    <source>
        <dbReference type="Proteomes" id="UP001163046"/>
    </source>
</evidence>
<name>A0A9X0CNE7_9CNID</name>
<accession>A0A9X0CNE7</accession>
<dbReference type="EMBL" id="MU826888">
    <property type="protein sequence ID" value="KAJ7369750.1"/>
    <property type="molecule type" value="Genomic_DNA"/>
</dbReference>
<reference evidence="1" key="1">
    <citation type="submission" date="2023-01" db="EMBL/GenBank/DDBJ databases">
        <title>Genome assembly of the deep-sea coral Lophelia pertusa.</title>
        <authorList>
            <person name="Herrera S."/>
            <person name="Cordes E."/>
        </authorList>
    </citation>
    <scope>NUCLEOTIDE SEQUENCE</scope>
    <source>
        <strain evidence="1">USNM1676648</strain>
        <tissue evidence="1">Polyp</tissue>
    </source>
</reference>
<evidence type="ECO:0000313" key="1">
    <source>
        <dbReference type="EMBL" id="KAJ7369750.1"/>
    </source>
</evidence>
<dbReference type="Proteomes" id="UP001163046">
    <property type="component" value="Unassembled WGS sequence"/>
</dbReference>
<dbReference type="AlphaFoldDB" id="A0A9X0CNE7"/>
<organism evidence="1 2">
    <name type="scientific">Desmophyllum pertusum</name>
    <dbReference type="NCBI Taxonomy" id="174260"/>
    <lineage>
        <taxon>Eukaryota</taxon>
        <taxon>Metazoa</taxon>
        <taxon>Cnidaria</taxon>
        <taxon>Anthozoa</taxon>
        <taxon>Hexacorallia</taxon>
        <taxon>Scleractinia</taxon>
        <taxon>Caryophylliina</taxon>
        <taxon>Caryophylliidae</taxon>
        <taxon>Desmophyllum</taxon>
    </lineage>
</organism>
<proteinExistence type="predicted"/>
<sequence length="102" mass="11408">MQCRSPTLFTLTTWSPRVESSINDTASASATLTCELNSLDHEESYSGGGSFKNETFKENGKYKIFYKREPPDFCQQSKGSVSLILQTFPKKIWTIPMCAAVV</sequence>
<keyword evidence="2" id="KW-1185">Reference proteome</keyword>
<gene>
    <name evidence="1" type="ORF">OS493_036642</name>
</gene>
<protein>
    <submittedName>
        <fullName evidence="1">Uncharacterized protein</fullName>
    </submittedName>
</protein>
<comment type="caution">
    <text evidence="1">The sequence shown here is derived from an EMBL/GenBank/DDBJ whole genome shotgun (WGS) entry which is preliminary data.</text>
</comment>